<dbReference type="GO" id="GO:0044205">
    <property type="term" value="P:'de novo' UMP biosynthetic process"/>
    <property type="evidence" value="ECO:0007669"/>
    <property type="project" value="UniProtKB-UniRule"/>
</dbReference>
<dbReference type="Pfam" id="PF02787">
    <property type="entry name" value="CPSase_L_D3"/>
    <property type="match status" value="1"/>
</dbReference>
<reference evidence="20 21" key="1">
    <citation type="submission" date="2020-08" db="EMBL/GenBank/DDBJ databases">
        <title>Genomic Encyclopedia of Type Strains, Phase IV (KMG-IV): sequencing the most valuable type-strain genomes for metagenomic binning, comparative biology and taxonomic classification.</title>
        <authorList>
            <person name="Goeker M."/>
        </authorList>
    </citation>
    <scope>NUCLEOTIDE SEQUENCE [LARGE SCALE GENOMIC DNA]</scope>
    <source>
        <strain evidence="20 21">DSM 19371</strain>
    </source>
</reference>
<keyword evidence="11 17" id="KW-0067">ATP-binding</keyword>
<comment type="domain">
    <text evidence="17">The large subunit is composed of 2 ATP-grasp domains that are involved in binding the 2 ATP molecules needed for carbamoyl phosphate synthesis. The N-terminal ATP-grasp domain (referred to as the carboxyphosphate synthetic component) catalyzes the ATP-dependent phosphorylation of hydrogencarbonate to carboxyphosphate and the subsequent nucleophilic attack by ammonia to form a carbamate intermediate. The C-terminal ATP-grasp domain (referred to as the carbamoyl phosphate synthetic component) then catalyzes the phosphorylation of carbamate with the second ATP to form the end product carbamoyl phosphate. The reactive and unstable enzyme intermediates are sequentially channeled from one active site to the next through the interior of the protein over a distance of at least 96 A.</text>
</comment>
<evidence type="ECO:0000256" key="15">
    <source>
        <dbReference type="ARBA" id="ARBA00047359"/>
    </source>
</evidence>
<feature type="binding site" evidence="17">
    <location>
        <position position="129"/>
    </location>
    <ligand>
        <name>ATP</name>
        <dbReference type="ChEBI" id="CHEBI:30616"/>
        <label>1</label>
    </ligand>
</feature>
<dbReference type="InterPro" id="IPR006275">
    <property type="entry name" value="CPSase_lsu"/>
</dbReference>
<feature type="binding site" evidence="17">
    <location>
        <position position="299"/>
    </location>
    <ligand>
        <name>ATP</name>
        <dbReference type="ChEBI" id="CHEBI:30616"/>
        <label>1</label>
    </ligand>
</feature>
<dbReference type="FunFam" id="3.30.1490.20:FF:000001">
    <property type="entry name" value="Carbamoyl-phosphate synthase large chain"/>
    <property type="match status" value="1"/>
</dbReference>
<comment type="caution">
    <text evidence="17">Lacks conserved residue(s) required for the propagation of feature annotation.</text>
</comment>
<dbReference type="FunFam" id="3.30.470.20:FF:000007">
    <property type="entry name" value="Carbamoyl-phosphate synthase large chain"/>
    <property type="match status" value="1"/>
</dbReference>
<feature type="binding site" evidence="17">
    <location>
        <position position="299"/>
    </location>
    <ligand>
        <name>Mn(2+)</name>
        <dbReference type="ChEBI" id="CHEBI:29035"/>
        <label>2</label>
    </ligand>
</feature>
<gene>
    <name evidence="17" type="primary">carB</name>
    <name evidence="20" type="ORF">GGQ90_000527</name>
</gene>
<dbReference type="InterPro" id="IPR013815">
    <property type="entry name" value="ATP_grasp_subdomain_1"/>
</dbReference>
<evidence type="ECO:0000256" key="5">
    <source>
        <dbReference type="ARBA" id="ARBA00022571"/>
    </source>
</evidence>
<feature type="binding site" evidence="17">
    <location>
        <position position="285"/>
    </location>
    <ligand>
        <name>Mn(2+)</name>
        <dbReference type="ChEBI" id="CHEBI:29035"/>
        <label>1</label>
    </ligand>
</feature>
<name>A0A7W6PV20_9SPHN</name>
<evidence type="ECO:0000256" key="1">
    <source>
        <dbReference type="ARBA" id="ARBA00001936"/>
    </source>
</evidence>
<dbReference type="UniPathway" id="UPA00068">
    <property type="reaction ID" value="UER00171"/>
</dbReference>
<feature type="binding site" evidence="17">
    <location>
        <position position="864"/>
    </location>
    <ligand>
        <name>Mn(2+)</name>
        <dbReference type="ChEBI" id="CHEBI:29035"/>
        <label>3</label>
    </ligand>
</feature>
<evidence type="ECO:0000256" key="13">
    <source>
        <dbReference type="ARBA" id="ARBA00022975"/>
    </source>
</evidence>
<dbReference type="Gene3D" id="1.10.1030.10">
    <property type="entry name" value="Carbamoyl-phosphate synthetase, large subunit oligomerisation domain"/>
    <property type="match status" value="1"/>
</dbReference>
<keyword evidence="13 17" id="KW-0665">Pyrimidine biosynthesis</keyword>
<comment type="cofactor">
    <cofactor evidence="1">
        <name>Mn(2+)</name>
        <dbReference type="ChEBI" id="CHEBI:29035"/>
    </cofactor>
</comment>
<dbReference type="GO" id="GO:0006526">
    <property type="term" value="P:L-arginine biosynthetic process"/>
    <property type="evidence" value="ECO:0007669"/>
    <property type="project" value="UniProtKB-UniRule"/>
</dbReference>
<comment type="pathway">
    <text evidence="2 17">Pyrimidine metabolism; UMP biosynthesis via de novo pathway; (S)-dihydroorotate from bicarbonate: step 1/3.</text>
</comment>
<feature type="binding site" evidence="17">
    <location>
        <position position="169"/>
    </location>
    <ligand>
        <name>ATP</name>
        <dbReference type="ChEBI" id="CHEBI:30616"/>
        <label>1</label>
    </ligand>
</feature>
<dbReference type="PROSITE" id="PS00867">
    <property type="entry name" value="CPSASE_2"/>
    <property type="match status" value="2"/>
</dbReference>
<feature type="binding site" evidence="17">
    <location>
        <position position="241"/>
    </location>
    <ligand>
        <name>ATP</name>
        <dbReference type="ChEBI" id="CHEBI:30616"/>
        <label>1</label>
    </ligand>
</feature>
<keyword evidence="6 17" id="KW-0436">Ligase</keyword>
<evidence type="ECO:0000256" key="11">
    <source>
        <dbReference type="ARBA" id="ARBA00022840"/>
    </source>
</evidence>
<dbReference type="PRINTS" id="PR00098">
    <property type="entry name" value="CPSASE"/>
</dbReference>
<feature type="binding site" evidence="17">
    <location>
        <position position="301"/>
    </location>
    <ligand>
        <name>Mg(2+)</name>
        <dbReference type="ChEBI" id="CHEBI:18420"/>
        <label>2</label>
    </ligand>
</feature>
<feature type="region of interest" description="Carboxyphosphate synthetic domain" evidence="17">
    <location>
        <begin position="1"/>
        <end position="402"/>
    </location>
</feature>
<feature type="binding site" evidence="17">
    <location>
        <position position="864"/>
    </location>
    <ligand>
        <name>Mg(2+)</name>
        <dbReference type="ChEBI" id="CHEBI:18420"/>
        <label>3</label>
    </ligand>
</feature>
<feature type="binding site" evidence="17">
    <location>
        <position position="208"/>
    </location>
    <ligand>
        <name>ATP</name>
        <dbReference type="ChEBI" id="CHEBI:30616"/>
        <label>1</label>
    </ligand>
</feature>
<comment type="catalytic activity">
    <reaction evidence="16 17">
        <text>hydrogencarbonate + L-glutamine + 2 ATP + H2O = carbamoyl phosphate + L-glutamate + 2 ADP + phosphate + 2 H(+)</text>
        <dbReference type="Rhea" id="RHEA:18633"/>
        <dbReference type="ChEBI" id="CHEBI:15377"/>
        <dbReference type="ChEBI" id="CHEBI:15378"/>
        <dbReference type="ChEBI" id="CHEBI:17544"/>
        <dbReference type="ChEBI" id="CHEBI:29985"/>
        <dbReference type="ChEBI" id="CHEBI:30616"/>
        <dbReference type="ChEBI" id="CHEBI:43474"/>
        <dbReference type="ChEBI" id="CHEBI:58228"/>
        <dbReference type="ChEBI" id="CHEBI:58359"/>
        <dbReference type="ChEBI" id="CHEBI:456216"/>
        <dbReference type="EC" id="6.3.5.5"/>
    </reaction>
</comment>
<organism evidence="20 21">
    <name type="scientific">Sphingobium scionense</name>
    <dbReference type="NCBI Taxonomy" id="1404341"/>
    <lineage>
        <taxon>Bacteria</taxon>
        <taxon>Pseudomonadati</taxon>
        <taxon>Pseudomonadota</taxon>
        <taxon>Alphaproteobacteria</taxon>
        <taxon>Sphingomonadales</taxon>
        <taxon>Sphingomonadaceae</taxon>
        <taxon>Sphingobium</taxon>
    </lineage>
</organism>
<evidence type="ECO:0000256" key="14">
    <source>
        <dbReference type="ARBA" id="ARBA00023211"/>
    </source>
</evidence>
<comment type="function">
    <text evidence="17">Large subunit of the glutamine-dependent carbamoyl phosphate synthetase (CPSase). CPSase catalyzes the formation of carbamoyl phosphate from the ammonia moiety of glutamine, carbonate, and phosphate donated by ATP, constituting the first step of 2 biosynthetic pathways, one leading to arginine and/or urea and the other to pyrimidine nucleotides. The large subunit (synthetase) binds the substrates ammonia (free or transferred from glutamine from the small subunit), hydrogencarbonate and ATP and carries out an ATP-coupled ligase reaction, activating hydrogencarbonate by forming carboxy phosphate which reacts with ammonia to form carbamoyl phosphate.</text>
</comment>
<dbReference type="NCBIfam" id="TIGR01369">
    <property type="entry name" value="CPSaseII_lrg"/>
    <property type="match status" value="1"/>
</dbReference>
<feature type="domain" description="MGS-like" evidence="19">
    <location>
        <begin position="972"/>
        <end position="1111"/>
    </location>
</feature>
<evidence type="ECO:0000259" key="19">
    <source>
        <dbReference type="PROSITE" id="PS51855"/>
    </source>
</evidence>
<dbReference type="InterPro" id="IPR016185">
    <property type="entry name" value="PreATP-grasp_dom_sf"/>
</dbReference>
<comment type="cofactor">
    <cofactor evidence="17">
        <name>Mg(2+)</name>
        <dbReference type="ChEBI" id="CHEBI:18420"/>
    </cofactor>
    <cofactor evidence="17">
        <name>Mn(2+)</name>
        <dbReference type="ChEBI" id="CHEBI:29035"/>
    </cofactor>
    <text evidence="17">Binds 4 Mg(2+) or Mn(2+) ions per subunit.</text>
</comment>
<dbReference type="PROSITE" id="PS51257">
    <property type="entry name" value="PROKAR_LIPOPROTEIN"/>
    <property type="match status" value="1"/>
</dbReference>
<dbReference type="InterPro" id="IPR011761">
    <property type="entry name" value="ATP-grasp"/>
</dbReference>
<feature type="binding site" evidence="17">
    <location>
        <position position="876"/>
    </location>
    <ligand>
        <name>Mn(2+)</name>
        <dbReference type="ChEBI" id="CHEBI:29035"/>
        <label>3</label>
    </ligand>
</feature>
<sequence length="1111" mass="119764">MPKRTDISSILIIGAGPIIIGQACEFDYSGTQAVKALKEEGYRIILVNSNPATIMTDPEFADATYVEPITPEIVAKIIEKERPDAVLPTMGGQTALNTALALYNDGTLEKFGVQMIGADAEAIDKAEDRIKFRDAMDKIGLESARSRIAHTMEEALEALEYTGLPSIIRPSFTMGGTGGGIAYNREEFVNIVRGGLDASPTTEVLIEESLIGWKEYEMEVVRDRNDNAIIICSIENVDPMGVHTGDSITVAPALTLTDKEYQIMRNASIAVLREIGVETGGSNVQFSVNPKDGRLIVIEMNPRVSRSSALASKATGFPIAKVAAKLAVGYTLDEIENDITGATPASFEPTIDYVVTKIPRFAFEKFKGAEPLLGTAMKSVGEVMAIGRNIHESMQKALRGLETGLSGFNQVDHLVGAPKDDIIAALAQATPDRLLVAAQALREGLSVQEIHNIAKFDPWFLERLKEIVDAENEVLEHGLPRDADGMRRLKAMGFSDKRLAWLALKSVNLRGNERGVARGSGLIHDAVVAMTGGVTEDEVRSLRHKLGVRPVFKRIDTCAAEFEAKTPYMYSTYEAPIFGEPENEAQPSDRKKVVILGGGPNRIGQGIEFDYCCVHACFALSEAGYETIMVNCNPETVSTDYDTSDRLYFEPLTAEDVLEILHVEMSKGTLAGVLVQFGGQTPLKLAQALEDAGIPILGTSPDAIDLAEDRERFAALIDKLKLRQPANGIARSREEAIAVANRIGYPVLMRPSYVLGGRAMEIVDGQAQLEEYITTAVQVSGESPVLIDQYLRDAVEVDVDALCDGDDVVVAGVLQHIEEAGVHSGDSACSLPPYSLSDEIIAEIERQTEVLAHALSVRGLMNIQFAVKDGTVYLIEVNPRASRTVPFVAKAIGTPIAKIASRVMAGEKIKDLPKIDRNAIDHVAVKEAVFPFNRFPGVDPVLSPEMKSTGEVMGIDSNFATAFAKAQLGAGTVLPTSGTVFVSVKDSDKPVILPAVQKLAGMGFTIIATGGTATYLEGQGIAVEHVNKVAEGRPHIVDRITDGDVQLIFNTTEGWQSLKDSKAIRTSALRAKIASFTTATASVAAADAIEALRDRALEVRSLQSYYPGSHA</sequence>
<dbReference type="InterPro" id="IPR005479">
    <property type="entry name" value="CPAse_ATP-bd"/>
</dbReference>
<comment type="catalytic activity">
    <reaction evidence="15 17">
        <text>hydrogencarbonate + NH4(+) + 2 ATP = carbamoyl phosphate + 2 ADP + phosphate + 2 H(+)</text>
        <dbReference type="Rhea" id="RHEA:18029"/>
        <dbReference type="ChEBI" id="CHEBI:15378"/>
        <dbReference type="ChEBI" id="CHEBI:17544"/>
        <dbReference type="ChEBI" id="CHEBI:28938"/>
        <dbReference type="ChEBI" id="CHEBI:30616"/>
        <dbReference type="ChEBI" id="CHEBI:43474"/>
        <dbReference type="ChEBI" id="CHEBI:58228"/>
        <dbReference type="ChEBI" id="CHEBI:456216"/>
        <dbReference type="EC" id="6.3.4.16"/>
    </reaction>
</comment>
<comment type="caution">
    <text evidence="20">The sequence shown here is derived from an EMBL/GenBank/DDBJ whole genome shotgun (WGS) entry which is preliminary data.</text>
</comment>
<dbReference type="GO" id="GO:0046872">
    <property type="term" value="F:metal ion binding"/>
    <property type="evidence" value="ECO:0007669"/>
    <property type="project" value="UniProtKB-KW"/>
</dbReference>
<dbReference type="InterPro" id="IPR058047">
    <property type="entry name" value="CPSase_preATP-grasp"/>
</dbReference>
<feature type="binding site" evidence="17">
    <location>
        <position position="789"/>
    </location>
    <ligand>
        <name>ATP</name>
        <dbReference type="ChEBI" id="CHEBI:30616"/>
        <label>2</label>
    </ligand>
</feature>
<dbReference type="SUPFAM" id="SSF48108">
    <property type="entry name" value="Carbamoyl phosphate synthetase, large subunit connection domain"/>
    <property type="match status" value="1"/>
</dbReference>
<keyword evidence="21" id="KW-1185">Reference proteome</keyword>
<dbReference type="Gene3D" id="3.30.1490.20">
    <property type="entry name" value="ATP-grasp fold, A domain"/>
    <property type="match status" value="1"/>
</dbReference>
<feature type="binding site" evidence="17">
    <location>
        <position position="301"/>
    </location>
    <ligand>
        <name>Mn(2+)</name>
        <dbReference type="ChEBI" id="CHEBI:29035"/>
        <label>2</label>
    </ligand>
</feature>
<dbReference type="InterPro" id="IPR036897">
    <property type="entry name" value="CarbamoylP_synth_lsu_oligo_sf"/>
</dbReference>
<evidence type="ECO:0000256" key="17">
    <source>
        <dbReference type="HAMAP-Rule" id="MF_01210"/>
    </source>
</evidence>
<evidence type="ECO:0000256" key="3">
    <source>
        <dbReference type="ARBA" id="ARBA00005077"/>
    </source>
</evidence>
<evidence type="ECO:0000256" key="6">
    <source>
        <dbReference type="ARBA" id="ARBA00022598"/>
    </source>
</evidence>
<feature type="binding site" evidence="17">
    <location>
        <position position="821"/>
    </location>
    <ligand>
        <name>ATP</name>
        <dbReference type="ChEBI" id="CHEBI:30616"/>
        <label>2</label>
    </ligand>
</feature>
<dbReference type="EC" id="6.3.5.5" evidence="17"/>
<feature type="binding site" evidence="17">
    <location>
        <position position="824"/>
    </location>
    <ligand>
        <name>ATP</name>
        <dbReference type="ChEBI" id="CHEBI:30616"/>
        <label>2</label>
    </ligand>
</feature>
<feature type="binding site" evidence="17">
    <location>
        <position position="864"/>
    </location>
    <ligand>
        <name>ATP</name>
        <dbReference type="ChEBI" id="CHEBI:30616"/>
        <label>2</label>
    </ligand>
</feature>
<evidence type="ECO:0000313" key="21">
    <source>
        <dbReference type="Proteomes" id="UP000590524"/>
    </source>
</evidence>
<dbReference type="NCBIfam" id="NF003671">
    <property type="entry name" value="PRK05294.1"/>
    <property type="match status" value="1"/>
</dbReference>
<feature type="binding site" evidence="17">
    <location>
        <position position="299"/>
    </location>
    <ligand>
        <name>Mg(2+)</name>
        <dbReference type="ChEBI" id="CHEBI:18420"/>
        <label>1</label>
    </ligand>
</feature>
<dbReference type="InterPro" id="IPR005480">
    <property type="entry name" value="CPSase_lsu_oligo"/>
</dbReference>
<feature type="binding site" evidence="17">
    <location>
        <position position="299"/>
    </location>
    <ligand>
        <name>Mg(2+)</name>
        <dbReference type="ChEBI" id="CHEBI:18420"/>
        <label>2</label>
    </ligand>
</feature>
<keyword evidence="8" id="KW-0479">Metal-binding</keyword>
<feature type="binding site" evidence="17">
    <location>
        <position position="299"/>
    </location>
    <ligand>
        <name>Mn(2+)</name>
        <dbReference type="ChEBI" id="CHEBI:29035"/>
        <label>1</label>
    </ligand>
</feature>
<dbReference type="GO" id="GO:0005524">
    <property type="term" value="F:ATP binding"/>
    <property type="evidence" value="ECO:0007669"/>
    <property type="project" value="UniProtKB-UniRule"/>
</dbReference>
<feature type="binding site" evidence="17">
    <location>
        <position position="750"/>
    </location>
    <ligand>
        <name>ATP</name>
        <dbReference type="ChEBI" id="CHEBI:30616"/>
        <label>2</label>
    </ligand>
</feature>
<feature type="binding site" evidence="17">
    <location>
        <position position="285"/>
    </location>
    <ligand>
        <name>ATP</name>
        <dbReference type="ChEBI" id="CHEBI:30616"/>
        <label>1</label>
    </ligand>
</feature>
<feature type="domain" description="ATP-grasp" evidence="18">
    <location>
        <begin position="714"/>
        <end position="905"/>
    </location>
</feature>
<dbReference type="EMBL" id="JACIEU010000002">
    <property type="protein sequence ID" value="MBB4146772.1"/>
    <property type="molecule type" value="Genomic_DNA"/>
</dbReference>
<proteinExistence type="inferred from homology"/>
<dbReference type="InterPro" id="IPR036914">
    <property type="entry name" value="MGS-like_dom_sf"/>
</dbReference>
<dbReference type="Proteomes" id="UP000590524">
    <property type="component" value="Unassembled WGS sequence"/>
</dbReference>
<evidence type="ECO:0000256" key="8">
    <source>
        <dbReference type="ARBA" id="ARBA00022723"/>
    </source>
</evidence>
<dbReference type="RefSeq" id="WP_188080694.1">
    <property type="nucleotide sequence ID" value="NZ_JACIEU010000002.1"/>
</dbReference>
<dbReference type="Pfam" id="PF25596">
    <property type="entry name" value="CPSase_L_D1"/>
    <property type="match status" value="2"/>
</dbReference>
<feature type="binding site" evidence="17">
    <location>
        <position position="876"/>
    </location>
    <ligand>
        <name>Mg(2+)</name>
        <dbReference type="ChEBI" id="CHEBI:18420"/>
        <label>3</label>
    </ligand>
</feature>
<feature type="binding site" evidence="17">
    <location>
        <position position="876"/>
    </location>
    <ligand>
        <name>ATP</name>
        <dbReference type="ChEBI" id="CHEBI:30616"/>
        <label>2</label>
    </ligand>
</feature>
<dbReference type="InterPro" id="IPR005483">
    <property type="entry name" value="CPSase_dom"/>
</dbReference>
<dbReference type="EC" id="6.3.4.16" evidence="17"/>
<feature type="binding site" evidence="17">
    <location>
        <position position="878"/>
    </location>
    <ligand>
        <name>Mg(2+)</name>
        <dbReference type="ChEBI" id="CHEBI:18420"/>
        <label>4</label>
    </ligand>
</feature>
<feature type="binding site" evidence="17">
    <location>
        <position position="210"/>
    </location>
    <ligand>
        <name>ATP</name>
        <dbReference type="ChEBI" id="CHEBI:30616"/>
        <label>1</label>
    </ligand>
</feature>
<dbReference type="UniPathway" id="UPA00070">
    <property type="reaction ID" value="UER00115"/>
</dbReference>
<dbReference type="PROSITE" id="PS50975">
    <property type="entry name" value="ATP_GRASP"/>
    <property type="match status" value="2"/>
</dbReference>
<evidence type="ECO:0000259" key="18">
    <source>
        <dbReference type="PROSITE" id="PS50975"/>
    </source>
</evidence>
<dbReference type="FunFam" id="3.40.50.20:FF:000003">
    <property type="entry name" value="Carbamoyl-phosphate synthase large chain"/>
    <property type="match status" value="1"/>
</dbReference>
<feature type="binding site" evidence="17">
    <location>
        <position position="243"/>
    </location>
    <ligand>
        <name>ATP</name>
        <dbReference type="ChEBI" id="CHEBI:30616"/>
        <label>1</label>
    </ligand>
</feature>
<feature type="binding site" evidence="17">
    <location>
        <position position="285"/>
    </location>
    <ligand>
        <name>Mg(2+)</name>
        <dbReference type="ChEBI" id="CHEBI:18420"/>
        <label>1</label>
    </ligand>
</feature>
<feature type="binding site" evidence="17">
    <location>
        <position position="215"/>
    </location>
    <ligand>
        <name>ATP</name>
        <dbReference type="ChEBI" id="CHEBI:30616"/>
        <label>1</label>
    </ligand>
</feature>
<dbReference type="Gene3D" id="3.40.50.20">
    <property type="match status" value="2"/>
</dbReference>
<feature type="binding site" evidence="17">
    <location>
        <position position="876"/>
    </location>
    <ligand>
        <name>Mn(2+)</name>
        <dbReference type="ChEBI" id="CHEBI:29035"/>
        <label>4</label>
    </ligand>
</feature>
<dbReference type="PROSITE" id="PS00866">
    <property type="entry name" value="CPSASE_1"/>
    <property type="match status" value="1"/>
</dbReference>
<dbReference type="SUPFAM" id="SSF52440">
    <property type="entry name" value="PreATP-grasp domain"/>
    <property type="match status" value="2"/>
</dbReference>
<dbReference type="PROSITE" id="PS51855">
    <property type="entry name" value="MGS"/>
    <property type="match status" value="1"/>
</dbReference>
<dbReference type="SMART" id="SM01096">
    <property type="entry name" value="CPSase_L_D3"/>
    <property type="match status" value="1"/>
</dbReference>
<accession>A0A7W6PV20</accession>
<keyword evidence="7 17" id="KW-0028">Amino-acid biosynthesis</keyword>
<dbReference type="SMART" id="SM00851">
    <property type="entry name" value="MGS"/>
    <property type="match status" value="1"/>
</dbReference>
<dbReference type="SUPFAM" id="SSF56059">
    <property type="entry name" value="Glutathione synthetase ATP-binding domain-like"/>
    <property type="match status" value="2"/>
</dbReference>
<feature type="binding site" evidence="17">
    <location>
        <position position="822"/>
    </location>
    <ligand>
        <name>ATP</name>
        <dbReference type="ChEBI" id="CHEBI:30616"/>
        <label>2</label>
    </ligand>
</feature>
<feature type="domain" description="ATP-grasp" evidence="18">
    <location>
        <begin position="133"/>
        <end position="328"/>
    </location>
</feature>
<dbReference type="SUPFAM" id="SSF52335">
    <property type="entry name" value="Methylglyoxal synthase-like"/>
    <property type="match status" value="1"/>
</dbReference>
<dbReference type="Gene3D" id="3.30.470.20">
    <property type="entry name" value="ATP-grasp fold, B domain"/>
    <property type="match status" value="2"/>
</dbReference>
<evidence type="ECO:0000256" key="4">
    <source>
        <dbReference type="ARBA" id="ARBA00009799"/>
    </source>
</evidence>
<comment type="subunit">
    <text evidence="17">Composed of two chains; the small (or glutamine) chain promotes the hydrolysis of glutamine to ammonia, which is used by the large (or ammonia) chain to synthesize carbamoyl phosphate. Tetramer of heterodimers (alpha,beta)4.</text>
</comment>
<dbReference type="FunFam" id="3.40.50.20:FF:000001">
    <property type="entry name" value="Carbamoyl-phosphate synthase large chain"/>
    <property type="match status" value="1"/>
</dbReference>
<feature type="binding site" evidence="17">
    <location>
        <position position="176"/>
    </location>
    <ligand>
        <name>ATP</name>
        <dbReference type="ChEBI" id="CHEBI:30616"/>
        <label>1</label>
    </ligand>
</feature>
<dbReference type="PANTHER" id="PTHR11405">
    <property type="entry name" value="CARBAMOYLTRANSFERASE FAMILY MEMBER"/>
    <property type="match status" value="1"/>
</dbReference>
<dbReference type="GO" id="GO:0004088">
    <property type="term" value="F:carbamoyl-phosphate synthase (glutamine-hydrolyzing) activity"/>
    <property type="evidence" value="ECO:0007669"/>
    <property type="project" value="UniProtKB-UniRule"/>
</dbReference>
<evidence type="ECO:0000256" key="12">
    <source>
        <dbReference type="ARBA" id="ARBA00022842"/>
    </source>
</evidence>
<evidence type="ECO:0000256" key="7">
    <source>
        <dbReference type="ARBA" id="ARBA00022605"/>
    </source>
</evidence>
<dbReference type="FunFam" id="3.30.470.20:FF:000013">
    <property type="entry name" value="Carbamoyl-phosphate synthase large chain"/>
    <property type="match status" value="1"/>
</dbReference>
<keyword evidence="10 17" id="KW-0547">Nucleotide-binding</keyword>
<keyword evidence="12" id="KW-0460">Magnesium</keyword>
<dbReference type="InterPro" id="IPR011607">
    <property type="entry name" value="MGS-like_dom"/>
</dbReference>
<feature type="binding site" evidence="17">
    <location>
        <position position="878"/>
    </location>
    <ligand>
        <name>Mn(2+)</name>
        <dbReference type="ChEBI" id="CHEBI:29035"/>
        <label>4</label>
    </ligand>
</feature>
<keyword evidence="5 17" id="KW-0055">Arginine biosynthesis</keyword>
<evidence type="ECO:0000256" key="9">
    <source>
        <dbReference type="ARBA" id="ARBA00022737"/>
    </source>
</evidence>
<feature type="binding site" evidence="17">
    <location>
        <position position="175"/>
    </location>
    <ligand>
        <name>ATP</name>
        <dbReference type="ChEBI" id="CHEBI:30616"/>
        <label>1</label>
    </ligand>
</feature>
<feature type="binding site" evidence="17">
    <location>
        <position position="876"/>
    </location>
    <ligand>
        <name>Mg(2+)</name>
        <dbReference type="ChEBI" id="CHEBI:18420"/>
        <label>4</label>
    </ligand>
</feature>
<dbReference type="GO" id="GO:0006541">
    <property type="term" value="P:glutamine metabolic process"/>
    <property type="evidence" value="ECO:0007669"/>
    <property type="project" value="TreeGrafter"/>
</dbReference>
<evidence type="ECO:0000256" key="2">
    <source>
        <dbReference type="ARBA" id="ARBA00004812"/>
    </source>
</evidence>
<dbReference type="InterPro" id="IPR033937">
    <property type="entry name" value="MGS_CPS_CarB"/>
</dbReference>
<evidence type="ECO:0000313" key="20">
    <source>
        <dbReference type="EMBL" id="MBB4146772.1"/>
    </source>
</evidence>
<comment type="pathway">
    <text evidence="3 17">Amino-acid biosynthesis; L-arginine biosynthesis; carbamoyl phosphate from bicarbonate: step 1/1.</text>
</comment>
<dbReference type="PANTHER" id="PTHR11405:SF53">
    <property type="entry name" value="CARBAMOYL-PHOSPHATE SYNTHASE [AMMONIA], MITOCHONDRIAL"/>
    <property type="match status" value="1"/>
</dbReference>
<evidence type="ECO:0000256" key="10">
    <source>
        <dbReference type="ARBA" id="ARBA00022741"/>
    </source>
</evidence>
<evidence type="ECO:0000256" key="16">
    <source>
        <dbReference type="ARBA" id="ARBA00048816"/>
    </source>
</evidence>
<dbReference type="Pfam" id="PF02142">
    <property type="entry name" value="MGS"/>
    <property type="match status" value="1"/>
</dbReference>
<dbReference type="Gene3D" id="3.40.50.1380">
    <property type="entry name" value="Methylglyoxal synthase-like domain"/>
    <property type="match status" value="1"/>
</dbReference>
<feature type="binding site" evidence="17">
    <location>
        <position position="791"/>
    </location>
    <ligand>
        <name>ATP</name>
        <dbReference type="ChEBI" id="CHEBI:30616"/>
        <label>2</label>
    </ligand>
</feature>
<feature type="binding site" evidence="17">
    <location>
        <position position="823"/>
    </location>
    <ligand>
        <name>ATP</name>
        <dbReference type="ChEBI" id="CHEBI:30616"/>
        <label>2</label>
    </ligand>
</feature>
<feature type="binding site" evidence="17">
    <location>
        <position position="796"/>
    </location>
    <ligand>
        <name>ATP</name>
        <dbReference type="ChEBI" id="CHEBI:30616"/>
        <label>2</label>
    </ligand>
</feature>
<dbReference type="Pfam" id="PF02786">
    <property type="entry name" value="CPSase_L_D2"/>
    <property type="match status" value="2"/>
</dbReference>
<feature type="region of interest" description="Allosteric domain" evidence="17">
    <location>
        <begin position="972"/>
        <end position="1111"/>
    </location>
</feature>
<dbReference type="AlphaFoldDB" id="A0A7W6PV20"/>
<dbReference type="GO" id="GO:0005737">
    <property type="term" value="C:cytoplasm"/>
    <property type="evidence" value="ECO:0007669"/>
    <property type="project" value="TreeGrafter"/>
</dbReference>
<keyword evidence="9 17" id="KW-0677">Repeat</keyword>
<comment type="similarity">
    <text evidence="4 17">Belongs to the CarB family.</text>
</comment>
<dbReference type="CDD" id="cd01424">
    <property type="entry name" value="MGS_CPS_II"/>
    <property type="match status" value="1"/>
</dbReference>
<keyword evidence="14" id="KW-0464">Manganese</keyword>
<protein>
    <recommendedName>
        <fullName evidence="17">Carbamoyl phosphate synthase large chain</fullName>
        <ecNumber evidence="17">6.3.4.16</ecNumber>
        <ecNumber evidence="17">6.3.5.5</ecNumber>
    </recommendedName>
    <alternativeName>
        <fullName evidence="17">Carbamoyl phosphate synthetase ammonia chain</fullName>
    </alternativeName>
</protein>
<dbReference type="HAMAP" id="MF_01210_B">
    <property type="entry name" value="CPSase_L_chain_B"/>
    <property type="match status" value="1"/>
</dbReference>
<dbReference type="GO" id="GO:0004087">
    <property type="term" value="F:carbamoyl-phosphate synthase (ammonia) activity"/>
    <property type="evidence" value="ECO:0007669"/>
    <property type="project" value="UniProtKB-EC"/>
</dbReference>
<dbReference type="HAMAP" id="MF_01210_A">
    <property type="entry name" value="CPSase_L_chain_A"/>
    <property type="match status" value="1"/>
</dbReference>
<feature type="binding site" evidence="17">
    <location>
        <position position="242"/>
    </location>
    <ligand>
        <name>ATP</name>
        <dbReference type="ChEBI" id="CHEBI:30616"/>
        <label>1</label>
    </ligand>
</feature>